<dbReference type="RefSeq" id="WP_053945773.1">
    <property type="nucleotide sequence ID" value="NZ_CP012622.1"/>
</dbReference>
<reference evidence="2 3" key="1">
    <citation type="journal article" date="2015" name="Genome Announc.">
        <title>Complete Genome Sequence of Spiroplasma cantharicola CC-1T (DSM 21588), a Bacterium Isolated from Soldier Beetle (Cantharis carolinus).</title>
        <authorList>
            <person name="Lo W.S."/>
            <person name="Liu P.Y."/>
            <person name="Kuo C.H."/>
        </authorList>
    </citation>
    <scope>NUCLEOTIDE SEQUENCE [LARGE SCALE GENOMIC DNA]</scope>
    <source>
        <strain evidence="2 3">CC-1</strain>
    </source>
</reference>
<feature type="transmembrane region" description="Helical" evidence="1">
    <location>
        <begin position="133"/>
        <end position="151"/>
    </location>
</feature>
<keyword evidence="1" id="KW-1133">Transmembrane helix</keyword>
<name>A0A0M3SJ23_9MOLU</name>
<dbReference type="STRING" id="362837.SCANT_v1c00840"/>
<evidence type="ECO:0000313" key="2">
    <source>
        <dbReference type="EMBL" id="ALD65994.1"/>
    </source>
</evidence>
<feature type="transmembrane region" description="Helical" evidence="1">
    <location>
        <begin position="97"/>
        <end position="121"/>
    </location>
</feature>
<proteinExistence type="predicted"/>
<sequence>MDFKIIKKDLRKPILWFASLTLSFMVISSIIILSMSGLELRKKISLFCQFNLNFLLVYMVCLLTNLSKISISLFYNIEVITNTETDDKEIRILKSRFVSIFITIFSIGAFFIEMTSGSVINQVSWVQNASETWWIYLIIFIINVIYLYLFFEINKYLISQNEEFRNQYLEFIKNPPKKEVIEKN</sequence>
<evidence type="ECO:0000256" key="1">
    <source>
        <dbReference type="SAM" id="Phobius"/>
    </source>
</evidence>
<accession>A0A0M3SJ23</accession>
<feature type="transmembrane region" description="Helical" evidence="1">
    <location>
        <begin position="14"/>
        <end position="35"/>
    </location>
</feature>
<protein>
    <recommendedName>
        <fullName evidence="4">Transmembrane protein</fullName>
    </recommendedName>
</protein>
<dbReference type="KEGG" id="scj:SCANT_v1c00840"/>
<evidence type="ECO:0000313" key="3">
    <source>
        <dbReference type="Proteomes" id="UP000063919"/>
    </source>
</evidence>
<dbReference type="PATRIC" id="fig|362837.3.peg.84"/>
<keyword evidence="1" id="KW-0472">Membrane</keyword>
<dbReference type="Proteomes" id="UP000063919">
    <property type="component" value="Chromosome"/>
</dbReference>
<evidence type="ECO:0008006" key="4">
    <source>
        <dbReference type="Google" id="ProtNLM"/>
    </source>
</evidence>
<dbReference type="OrthoDB" id="389612at2"/>
<feature type="transmembrane region" description="Helical" evidence="1">
    <location>
        <begin position="55"/>
        <end position="77"/>
    </location>
</feature>
<dbReference type="AlphaFoldDB" id="A0A0M3SJ23"/>
<keyword evidence="1" id="KW-0812">Transmembrane</keyword>
<organism evidence="2 3">
    <name type="scientific">Spiroplasma cantharicola</name>
    <dbReference type="NCBI Taxonomy" id="362837"/>
    <lineage>
        <taxon>Bacteria</taxon>
        <taxon>Bacillati</taxon>
        <taxon>Mycoplasmatota</taxon>
        <taxon>Mollicutes</taxon>
        <taxon>Entomoplasmatales</taxon>
        <taxon>Spiroplasmataceae</taxon>
        <taxon>Spiroplasma</taxon>
    </lineage>
</organism>
<gene>
    <name evidence="2" type="ORF">SCANT_v1c00840</name>
</gene>
<keyword evidence="3" id="KW-1185">Reference proteome</keyword>
<dbReference type="EMBL" id="CP012622">
    <property type="protein sequence ID" value="ALD65994.1"/>
    <property type="molecule type" value="Genomic_DNA"/>
</dbReference>